<dbReference type="eggNOG" id="arCOG01679">
    <property type="taxonomic scope" value="Archaea"/>
</dbReference>
<organism evidence="2 3">
    <name type="scientific">Vulcanisaeta distributa (strain DSM 14429 / JCM 11212 / NBRC 100878 / IC-017)</name>
    <dbReference type="NCBI Taxonomy" id="572478"/>
    <lineage>
        <taxon>Archaea</taxon>
        <taxon>Thermoproteota</taxon>
        <taxon>Thermoprotei</taxon>
        <taxon>Thermoproteales</taxon>
        <taxon>Thermoproteaceae</taxon>
        <taxon>Vulcanisaeta</taxon>
    </lineage>
</organism>
<dbReference type="InterPro" id="IPR001845">
    <property type="entry name" value="HTH_ArsR_DNA-bd_dom"/>
</dbReference>
<dbReference type="GO" id="GO:0003700">
    <property type="term" value="F:DNA-binding transcription factor activity"/>
    <property type="evidence" value="ECO:0007669"/>
    <property type="project" value="InterPro"/>
</dbReference>
<dbReference type="Pfam" id="PF01022">
    <property type="entry name" value="HTH_5"/>
    <property type="match status" value="1"/>
</dbReference>
<protein>
    <submittedName>
        <fullName evidence="2">Transcriptional regulator, ArsR family</fullName>
    </submittedName>
</protein>
<dbReference type="HOGENOM" id="CLU_1227724_0_0_2"/>
<dbReference type="PROSITE" id="PS50987">
    <property type="entry name" value="HTH_ARSR_2"/>
    <property type="match status" value="1"/>
</dbReference>
<dbReference type="SUPFAM" id="SSF46785">
    <property type="entry name" value="Winged helix' DNA-binding domain"/>
    <property type="match status" value="1"/>
</dbReference>
<evidence type="ECO:0000313" key="2">
    <source>
        <dbReference type="EMBL" id="ADN51826.1"/>
    </source>
</evidence>
<gene>
    <name evidence="2" type="ordered locus">Vdis_2461</name>
</gene>
<proteinExistence type="predicted"/>
<dbReference type="AlphaFoldDB" id="E1QRL2"/>
<dbReference type="InterPro" id="IPR036388">
    <property type="entry name" value="WH-like_DNA-bd_sf"/>
</dbReference>
<keyword evidence="3" id="KW-1185">Reference proteome</keyword>
<feature type="domain" description="HTH arsR-type" evidence="1">
    <location>
        <begin position="18"/>
        <end position="114"/>
    </location>
</feature>
<dbReference type="KEGG" id="vdi:Vdis_2461"/>
<accession>E1QRL2</accession>
<sequence>MIRINIASMGLDMFKINVKSVAVLPIESFDALLSNNVRISIMDMLSRGPMTVTSLAQELGMLKGVVHRHVKALEDFGWIRQLSNDEVKVMGLSREANRIYYVPTAMVYLGFKLEMNDHGMKIIIPTNYGAFIDVRGHKFIILTPTFSNHDCKNSCPSHDACLDWIKRAGKQFHISIDYDDASRALMYLYTQLILKEFKINMVNNVIMLDSPRLNSIFIKHSNLAL</sequence>
<dbReference type="CDD" id="cd00090">
    <property type="entry name" value="HTH_ARSR"/>
    <property type="match status" value="1"/>
</dbReference>
<dbReference type="OrthoDB" id="14763at2157"/>
<dbReference type="InterPro" id="IPR036390">
    <property type="entry name" value="WH_DNA-bd_sf"/>
</dbReference>
<dbReference type="InterPro" id="IPR011991">
    <property type="entry name" value="ArsR-like_HTH"/>
</dbReference>
<name>E1QRL2_VULDI</name>
<dbReference type="RefSeq" id="WP_013337551.1">
    <property type="nucleotide sequence ID" value="NC_014537.1"/>
</dbReference>
<dbReference type="EMBL" id="CP002100">
    <property type="protein sequence ID" value="ADN51826.1"/>
    <property type="molecule type" value="Genomic_DNA"/>
</dbReference>
<evidence type="ECO:0000313" key="3">
    <source>
        <dbReference type="Proteomes" id="UP000006681"/>
    </source>
</evidence>
<dbReference type="STRING" id="572478.Vdis_2461"/>
<dbReference type="Gene3D" id="1.10.10.10">
    <property type="entry name" value="Winged helix-like DNA-binding domain superfamily/Winged helix DNA-binding domain"/>
    <property type="match status" value="1"/>
</dbReference>
<reference evidence="2 3" key="1">
    <citation type="journal article" date="2010" name="Stand. Genomic Sci.">
        <title>Complete genome sequence of Vulcanisaeta distributa type strain (IC-017).</title>
        <authorList>
            <person name="Mavromatis K."/>
            <person name="Sikorski J."/>
            <person name="Pabst E."/>
            <person name="Teshima H."/>
            <person name="Lapidus A."/>
            <person name="Lucas S."/>
            <person name="Nolan M."/>
            <person name="Glavina Del Rio T."/>
            <person name="Cheng J.F."/>
            <person name="Bruce D."/>
            <person name="Goodwin L."/>
            <person name="Pitluck S."/>
            <person name="Liolios K."/>
            <person name="Ivanova N."/>
            <person name="Mikhailova N."/>
            <person name="Pati A."/>
            <person name="Chen A."/>
            <person name="Palaniappan K."/>
            <person name="Land M."/>
            <person name="Hauser L."/>
            <person name="Chang Y.J."/>
            <person name="Jeffries C.D."/>
            <person name="Rohde M."/>
            <person name="Spring S."/>
            <person name="Goker M."/>
            <person name="Wirth R."/>
            <person name="Woyke T."/>
            <person name="Bristow J."/>
            <person name="Eisen J.A."/>
            <person name="Markowitz V."/>
            <person name="Hugenholtz P."/>
            <person name="Klenk H.P."/>
            <person name="Kyrpides N.C."/>
        </authorList>
    </citation>
    <scope>NUCLEOTIDE SEQUENCE [LARGE SCALE GENOMIC DNA]</scope>
    <source>
        <strain evidence="3">DSM 14429 / JCM 11212 / NBRC 100878 / IC-017</strain>
    </source>
</reference>
<dbReference type="GeneID" id="9753421"/>
<evidence type="ECO:0000259" key="1">
    <source>
        <dbReference type="PROSITE" id="PS50987"/>
    </source>
</evidence>
<dbReference type="Proteomes" id="UP000006681">
    <property type="component" value="Chromosome"/>
</dbReference>
<reference evidence="3" key="2">
    <citation type="journal article" date="2010" name="Stand. Genomic Sci.">
        <title>Complete genome sequence of Vulcanisaeta distributa type strain (IC-017T).</title>
        <authorList>
            <person name="Mavromatis K."/>
            <person name="Sikorski J."/>
            <person name="Pabst E."/>
            <person name="Teshima H."/>
            <person name="Lapidus A."/>
            <person name="Lucas S."/>
            <person name="Nolan M."/>
            <person name="Glavina Del Rio T."/>
            <person name="Cheng J."/>
            <person name="Bruce D."/>
            <person name="Goodwin L."/>
            <person name="Pitluck S."/>
            <person name="Liolios K."/>
            <person name="Ivanova N."/>
            <person name="Mikhailova N."/>
            <person name="Pati A."/>
            <person name="Chen A."/>
            <person name="Palaniappan K."/>
            <person name="Land M."/>
            <person name="Hauser L."/>
            <person name="Chang Y."/>
            <person name="Jeffries C."/>
            <person name="Rohde M."/>
            <person name="Spring S."/>
            <person name="Goker M."/>
            <person name="Wirth R."/>
            <person name="Woyke T."/>
            <person name="Bristow J."/>
            <person name="Eisen J."/>
            <person name="Markowitz V."/>
            <person name="Hugenholtz P."/>
            <person name="Klenk H."/>
            <person name="Kyrpides N."/>
        </authorList>
    </citation>
    <scope>NUCLEOTIDE SEQUENCE [LARGE SCALE GENOMIC DNA]</scope>
    <source>
        <strain evidence="3">DSM 14429 / JCM 11212 / NBRC 100878 / IC-017</strain>
    </source>
</reference>